<evidence type="ECO:0000313" key="3">
    <source>
        <dbReference type="Proteomes" id="UP001424741"/>
    </source>
</evidence>
<name>A0ABP9V158_9BACT</name>
<feature type="region of interest" description="Disordered" evidence="1">
    <location>
        <begin position="316"/>
        <end position="356"/>
    </location>
</feature>
<evidence type="ECO:0008006" key="4">
    <source>
        <dbReference type="Google" id="ProtNLM"/>
    </source>
</evidence>
<organism evidence="2 3">
    <name type="scientific">Rubritalea halochordaticola</name>
    <dbReference type="NCBI Taxonomy" id="714537"/>
    <lineage>
        <taxon>Bacteria</taxon>
        <taxon>Pseudomonadati</taxon>
        <taxon>Verrucomicrobiota</taxon>
        <taxon>Verrucomicrobiia</taxon>
        <taxon>Verrucomicrobiales</taxon>
        <taxon>Rubritaleaceae</taxon>
        <taxon>Rubritalea</taxon>
    </lineage>
</organism>
<reference evidence="2 3" key="1">
    <citation type="submission" date="2024-02" db="EMBL/GenBank/DDBJ databases">
        <title>Rubritalea halochordaticola NBRC 107102.</title>
        <authorList>
            <person name="Ichikawa N."/>
            <person name="Katano-Makiyama Y."/>
            <person name="Hidaka K."/>
        </authorList>
    </citation>
    <scope>NUCLEOTIDE SEQUENCE [LARGE SCALE GENOMIC DNA]</scope>
    <source>
        <strain evidence="2 3">NBRC 107102</strain>
    </source>
</reference>
<gene>
    <name evidence="2" type="ORF">Rhal01_02609</name>
</gene>
<comment type="caution">
    <text evidence="2">The sequence shown here is derived from an EMBL/GenBank/DDBJ whole genome shotgun (WGS) entry which is preliminary data.</text>
</comment>
<evidence type="ECO:0000256" key="1">
    <source>
        <dbReference type="SAM" id="MobiDB-lite"/>
    </source>
</evidence>
<sequence length="356" mass="41341">MKRISTTFLLLVTYAQVSMGQVQELQWGEFGCYSNWERIPYKTKSEYEFIGRLPDLREFPKLLEVALDPKLSNRDISVLTSQLRTLSRCDFETSLNPGSNAEYQASIAKWKAWWDAYGSKMPEALAQRGQSYEKAWQQVAPSPHLEVPNYPILIPKSWSSTLSFRSGDYGGITEEVIEFRVSEDACSLRRRYRTGWMGKQDWTHEVWQDFTREEADHFLACLTYLIDNPWFFSRDELSEKADGKDQAGISHIKGRPKAWTDYYPNCEWTGILDSNQNVLINHDPWHWDSMDHDLGPKTSLDEPFGIVFRLVRDVFPDPSWDPDSSRWKRTEPDPNKKKEPADPEQPATPPESKSNQ</sequence>
<evidence type="ECO:0000313" key="2">
    <source>
        <dbReference type="EMBL" id="GAA5496426.1"/>
    </source>
</evidence>
<protein>
    <recommendedName>
        <fullName evidence="4">Sulfatase-modifying factor enzyme domain-containing protein</fullName>
    </recommendedName>
</protein>
<keyword evidence="3" id="KW-1185">Reference proteome</keyword>
<dbReference type="EMBL" id="BAABRL010000008">
    <property type="protein sequence ID" value="GAA5496426.1"/>
    <property type="molecule type" value="Genomic_DNA"/>
</dbReference>
<proteinExistence type="predicted"/>
<feature type="compositionally biased region" description="Basic and acidic residues" evidence="1">
    <location>
        <begin position="323"/>
        <end position="341"/>
    </location>
</feature>
<dbReference type="Proteomes" id="UP001424741">
    <property type="component" value="Unassembled WGS sequence"/>
</dbReference>
<accession>A0ABP9V158</accession>
<dbReference type="RefSeq" id="WP_346189109.1">
    <property type="nucleotide sequence ID" value="NZ_BAABRL010000008.1"/>
</dbReference>